<evidence type="ECO:0000256" key="3">
    <source>
        <dbReference type="ARBA" id="ARBA00022968"/>
    </source>
</evidence>
<keyword evidence="8" id="KW-0325">Glycoprotein</keyword>
<evidence type="ECO:0000256" key="5">
    <source>
        <dbReference type="ARBA" id="ARBA00023136"/>
    </source>
</evidence>
<comment type="subcellular location">
    <subcellularLocation>
        <location evidence="9">Cell membrane</location>
        <topology evidence="9">Single-pass type II membrane protein</topology>
    </subcellularLocation>
    <subcellularLocation>
        <location evidence="1">Membrane</location>
        <topology evidence="1">Single-pass type II membrane protein</topology>
    </subcellularLocation>
</comment>
<evidence type="ECO:0000256" key="4">
    <source>
        <dbReference type="ARBA" id="ARBA00022989"/>
    </source>
</evidence>
<keyword evidence="3 9" id="KW-0735">Signal-anchor</keyword>
<dbReference type="Pfam" id="PF00530">
    <property type="entry name" value="SRCR"/>
    <property type="match status" value="1"/>
</dbReference>
<dbReference type="PRINTS" id="PR00258">
    <property type="entry name" value="SPERACTRCPTR"/>
</dbReference>
<feature type="coiled-coil region" evidence="9">
    <location>
        <begin position="136"/>
        <end position="170"/>
    </location>
</feature>
<feature type="transmembrane region" description="Helical" evidence="12">
    <location>
        <begin position="65"/>
        <end position="85"/>
    </location>
</feature>
<keyword evidence="9" id="KW-0813">Transport</keyword>
<proteinExistence type="inferred from homology"/>
<dbReference type="GO" id="GO:0006879">
    <property type="term" value="P:intracellular iron ion homeostasis"/>
    <property type="evidence" value="ECO:0007669"/>
    <property type="project" value="UniProtKB-UniRule"/>
</dbReference>
<evidence type="ECO:0000256" key="8">
    <source>
        <dbReference type="ARBA" id="ARBA00023180"/>
    </source>
</evidence>
<keyword evidence="5 9" id="KW-0472">Membrane</keyword>
<evidence type="ECO:0000256" key="7">
    <source>
        <dbReference type="ARBA" id="ARBA00023170"/>
    </source>
</evidence>
<dbReference type="Pfam" id="PF01391">
    <property type="entry name" value="Collagen"/>
    <property type="match status" value="1"/>
</dbReference>
<comment type="subunit">
    <text evidence="9">Homotrimer.</text>
</comment>
<evidence type="ECO:0000256" key="10">
    <source>
        <dbReference type="PROSITE-ProRule" id="PRU00196"/>
    </source>
</evidence>
<evidence type="ECO:0000256" key="9">
    <source>
        <dbReference type="HAMAP-Rule" id="MF_03070"/>
    </source>
</evidence>
<evidence type="ECO:0000313" key="15">
    <source>
        <dbReference type="Proteomes" id="UP000261540"/>
    </source>
</evidence>
<dbReference type="GO" id="GO:0070287">
    <property type="term" value="F:ferritin receptor activity"/>
    <property type="evidence" value="ECO:0007669"/>
    <property type="project" value="UniProtKB-UniRule"/>
</dbReference>
<evidence type="ECO:0000256" key="11">
    <source>
        <dbReference type="SAM" id="MobiDB-lite"/>
    </source>
</evidence>
<name>A0A3B3T580_9TELE</name>
<keyword evidence="15" id="KW-1185">Reference proteome</keyword>
<dbReference type="OrthoDB" id="536948at2759"/>
<evidence type="ECO:0000256" key="2">
    <source>
        <dbReference type="ARBA" id="ARBA00022692"/>
    </source>
</evidence>
<dbReference type="FunFam" id="3.10.250.10:FF:000011">
    <property type="entry name" value="Scavenger receptor class A member 5"/>
    <property type="match status" value="1"/>
</dbReference>
<keyword evidence="7 9" id="KW-0675">Receptor</keyword>
<dbReference type="GO" id="GO:0005886">
    <property type="term" value="C:plasma membrane"/>
    <property type="evidence" value="ECO:0007669"/>
    <property type="project" value="UniProtKB-SubCell"/>
</dbReference>
<feature type="disulfide bond" evidence="10">
    <location>
        <begin position="436"/>
        <end position="497"/>
    </location>
</feature>
<keyword evidence="2 9" id="KW-0812">Transmembrane</keyword>
<keyword evidence="4 9" id="KW-1133">Transmembrane helix</keyword>
<sequence length="499" mass="54855">MDNKAMYVSSYEERENGSFYEEGYEGMSSRNLSKLNLCEEIRPTKRRRKADTCCGHLDSLSAVKYAIVSLYILILLCIFGLCVAVSRSQAASEKQEMLMENVTRLGDRYRELQQSLNQLFTQSDVLENIWKLQNLLQNHSHTLTQLGLAVQELEQEVQKLRYRSDETTSSMAVLSDRVGTLSFNSLGNWSSLQSDLAQTAGSLRFQDTLLQDTAGQVVLLKDKLDEVTWNVGYVNRTFMNDIGIHRLNIQDLQGLVGNVTEEAQTMRVTQLSMEDQLKNEIKILSTITEDLRLKDWEQSAAMKNLTLIEGPPGPKGDKGDVGPRGASGLPGLIGVRGIDGEQGIPGPRGPKGAPGLDGRPGQKGDPGPPGQKGERGEKGEKGEKGDKGDGGTVEEMLVRLVNGSGPHEGRVEVFHEKTWGTVCDDVWDKRDGDVVCKMLGYNGARQIHKTGRFGQGQGLIWMDDVACSGTEEAIHDCKFSGWGKTNCGHVEDAGVTCNT</sequence>
<dbReference type="InterPro" id="IPR008160">
    <property type="entry name" value="Collagen"/>
</dbReference>
<evidence type="ECO:0000256" key="1">
    <source>
        <dbReference type="ARBA" id="ARBA00004606"/>
    </source>
</evidence>
<dbReference type="GO" id="GO:0034755">
    <property type="term" value="P:iron ion transmembrane transport"/>
    <property type="evidence" value="ECO:0007669"/>
    <property type="project" value="UniProtKB-UniRule"/>
</dbReference>
<dbReference type="InterPro" id="IPR001190">
    <property type="entry name" value="SRCR"/>
</dbReference>
<keyword evidence="9" id="KW-1003">Cell membrane</keyword>
<dbReference type="HAMAP" id="MF_03070">
    <property type="entry name" value="SCARA5"/>
    <property type="match status" value="1"/>
</dbReference>
<comment type="similarity">
    <text evidence="9">Belongs to the SCARA5 family.</text>
</comment>
<dbReference type="AlphaFoldDB" id="A0A3B3T580"/>
<dbReference type="STRING" id="1676925.ENSPKIP00000038004"/>
<dbReference type="PROSITE" id="PS50287">
    <property type="entry name" value="SRCR_2"/>
    <property type="match status" value="1"/>
</dbReference>
<evidence type="ECO:0000259" key="13">
    <source>
        <dbReference type="PROSITE" id="PS50287"/>
    </source>
</evidence>
<feature type="compositionally biased region" description="Basic and acidic residues" evidence="11">
    <location>
        <begin position="372"/>
        <end position="389"/>
    </location>
</feature>
<accession>A0A3B3T580</accession>
<feature type="topological domain" description="Cytoplasmic" evidence="9">
    <location>
        <begin position="1"/>
        <end position="65"/>
    </location>
</feature>
<dbReference type="SMART" id="SM00202">
    <property type="entry name" value="SR"/>
    <property type="match status" value="1"/>
</dbReference>
<keyword evidence="9" id="KW-0410">Iron transport</keyword>
<keyword evidence="9" id="KW-0408">Iron</keyword>
<keyword evidence="9" id="KW-0406">Ion transport</keyword>
<dbReference type="PROSITE" id="PS00420">
    <property type="entry name" value="SRCR_1"/>
    <property type="match status" value="1"/>
</dbReference>
<dbReference type="InterPro" id="IPR034726">
    <property type="entry name" value="SCARA5"/>
</dbReference>
<feature type="disulfide bond" evidence="10">
    <location>
        <begin position="423"/>
        <end position="487"/>
    </location>
</feature>
<feature type="region of interest" description="Disordered" evidence="11">
    <location>
        <begin position="305"/>
        <end position="393"/>
    </location>
</feature>
<dbReference type="SUPFAM" id="SSF56487">
    <property type="entry name" value="SRCR-like"/>
    <property type="match status" value="1"/>
</dbReference>
<dbReference type="GO" id="GO:0004252">
    <property type="term" value="F:serine-type endopeptidase activity"/>
    <property type="evidence" value="ECO:0007669"/>
    <property type="project" value="TreeGrafter"/>
</dbReference>
<dbReference type="Gene3D" id="3.10.250.10">
    <property type="entry name" value="SRCR-like domain"/>
    <property type="match status" value="1"/>
</dbReference>
<dbReference type="GO" id="GO:0006897">
    <property type="term" value="P:endocytosis"/>
    <property type="evidence" value="ECO:0007669"/>
    <property type="project" value="UniProtKB-UniRule"/>
</dbReference>
<dbReference type="Proteomes" id="UP000261540">
    <property type="component" value="Unplaced"/>
</dbReference>
<dbReference type="InterPro" id="IPR036772">
    <property type="entry name" value="SRCR-like_dom_sf"/>
</dbReference>
<reference evidence="14" key="1">
    <citation type="submission" date="2025-08" db="UniProtKB">
        <authorList>
            <consortium name="Ensembl"/>
        </authorList>
    </citation>
    <scope>IDENTIFICATION</scope>
</reference>
<protein>
    <recommendedName>
        <fullName evidence="9">Scavenger receptor class A member 5</fullName>
    </recommendedName>
</protein>
<evidence type="ECO:0000313" key="14">
    <source>
        <dbReference type="Ensembl" id="ENSPKIP00000038004.1"/>
    </source>
</evidence>
<organism evidence="14 15">
    <name type="scientific">Paramormyrops kingsleyae</name>
    <dbReference type="NCBI Taxonomy" id="1676925"/>
    <lineage>
        <taxon>Eukaryota</taxon>
        <taxon>Metazoa</taxon>
        <taxon>Chordata</taxon>
        <taxon>Craniata</taxon>
        <taxon>Vertebrata</taxon>
        <taxon>Euteleostomi</taxon>
        <taxon>Actinopterygii</taxon>
        <taxon>Neopterygii</taxon>
        <taxon>Teleostei</taxon>
        <taxon>Osteoglossocephala</taxon>
        <taxon>Osteoglossomorpha</taxon>
        <taxon>Osteoglossiformes</taxon>
        <taxon>Mormyridae</taxon>
        <taxon>Paramormyrops</taxon>
    </lineage>
</organism>
<feature type="disulfide bond" evidence="10">
    <location>
        <begin position="467"/>
        <end position="477"/>
    </location>
</feature>
<feature type="domain" description="SRCR" evidence="13">
    <location>
        <begin position="398"/>
        <end position="498"/>
    </location>
</feature>
<feature type="topological domain" description="Extracellular" evidence="9">
    <location>
        <begin position="87"/>
        <end position="499"/>
    </location>
</feature>
<evidence type="ECO:0000256" key="6">
    <source>
        <dbReference type="ARBA" id="ARBA00023157"/>
    </source>
</evidence>
<evidence type="ECO:0000256" key="12">
    <source>
        <dbReference type="SAM" id="Phobius"/>
    </source>
</evidence>
<reference evidence="14" key="2">
    <citation type="submission" date="2025-09" db="UniProtKB">
        <authorList>
            <consortium name="Ensembl"/>
        </authorList>
    </citation>
    <scope>IDENTIFICATION</scope>
</reference>
<keyword evidence="9" id="KW-0175">Coiled coil</keyword>
<dbReference type="GeneTree" id="ENSGT00950000183074"/>
<gene>
    <name evidence="9" type="primary">SCARA5</name>
</gene>
<dbReference type="PANTHER" id="PTHR48071:SF24">
    <property type="entry name" value="DELETED IN MALIGNANT BRAIN TUMORS 1 PROTEIN-LIKE"/>
    <property type="match status" value="1"/>
</dbReference>
<comment type="function">
    <text evidence="9">Ferritin receptor that mediates non-transferrin-dependent delivery of iron. Mediates cellular uptake of ferritin-bound iron by stimulating ferritin endocytosis from the cell surface with consequent iron delivery within the cell. Delivery of iron to cells by ferritin is required for the development of specific cell types, suggesting the existence of cell type-specific mechanisms of iron traffic in organogenesis, which alternatively utilize transferrin or non-transferrin iron delivery pathways.</text>
</comment>
<keyword evidence="6 10" id="KW-1015">Disulfide bond</keyword>
<dbReference type="GO" id="GO:0031638">
    <property type="term" value="P:zymogen activation"/>
    <property type="evidence" value="ECO:0007669"/>
    <property type="project" value="TreeGrafter"/>
</dbReference>
<dbReference type="PANTHER" id="PTHR48071">
    <property type="entry name" value="SRCR DOMAIN-CONTAINING PROTEIN"/>
    <property type="match status" value="1"/>
</dbReference>
<dbReference type="Ensembl" id="ENSPKIT00000018992.1">
    <property type="protein sequence ID" value="ENSPKIP00000038004.1"/>
    <property type="gene ID" value="ENSPKIG00000015968.1"/>
</dbReference>